<proteinExistence type="predicted"/>
<sequence>MMTHGLQPLVWLVLTGRFMLHPISIRPCTSSALGILQMLPVILFSQVVAWALSACAHLILWSLSQCYTRCSHES</sequence>
<keyword evidence="1" id="KW-0812">Transmembrane</keyword>
<evidence type="ECO:0000313" key="3">
    <source>
        <dbReference type="Proteomes" id="UP000738349"/>
    </source>
</evidence>
<dbReference type="AlphaFoldDB" id="A0A9P9FTC8"/>
<accession>A0A9P9FTC8</accession>
<organism evidence="2 3">
    <name type="scientific">Dactylonectria macrodidyma</name>
    <dbReference type="NCBI Taxonomy" id="307937"/>
    <lineage>
        <taxon>Eukaryota</taxon>
        <taxon>Fungi</taxon>
        <taxon>Dikarya</taxon>
        <taxon>Ascomycota</taxon>
        <taxon>Pezizomycotina</taxon>
        <taxon>Sordariomycetes</taxon>
        <taxon>Hypocreomycetidae</taxon>
        <taxon>Hypocreales</taxon>
        <taxon>Nectriaceae</taxon>
        <taxon>Dactylonectria</taxon>
    </lineage>
</organism>
<evidence type="ECO:0000256" key="1">
    <source>
        <dbReference type="SAM" id="Phobius"/>
    </source>
</evidence>
<dbReference type="Proteomes" id="UP000738349">
    <property type="component" value="Unassembled WGS sequence"/>
</dbReference>
<feature type="transmembrane region" description="Helical" evidence="1">
    <location>
        <begin position="42"/>
        <end position="63"/>
    </location>
</feature>
<evidence type="ECO:0000313" key="2">
    <source>
        <dbReference type="EMBL" id="KAH7176763.1"/>
    </source>
</evidence>
<dbReference type="EMBL" id="JAGMUV010000001">
    <property type="protein sequence ID" value="KAH7176763.1"/>
    <property type="molecule type" value="Genomic_DNA"/>
</dbReference>
<keyword evidence="1" id="KW-0472">Membrane</keyword>
<protein>
    <submittedName>
        <fullName evidence="2">Uncharacterized protein</fullName>
    </submittedName>
</protein>
<reference evidence="2" key="1">
    <citation type="journal article" date="2021" name="Nat. Commun.">
        <title>Genetic determinants of endophytism in the Arabidopsis root mycobiome.</title>
        <authorList>
            <person name="Mesny F."/>
            <person name="Miyauchi S."/>
            <person name="Thiergart T."/>
            <person name="Pickel B."/>
            <person name="Atanasova L."/>
            <person name="Karlsson M."/>
            <person name="Huettel B."/>
            <person name="Barry K.W."/>
            <person name="Haridas S."/>
            <person name="Chen C."/>
            <person name="Bauer D."/>
            <person name="Andreopoulos W."/>
            <person name="Pangilinan J."/>
            <person name="LaButti K."/>
            <person name="Riley R."/>
            <person name="Lipzen A."/>
            <person name="Clum A."/>
            <person name="Drula E."/>
            <person name="Henrissat B."/>
            <person name="Kohler A."/>
            <person name="Grigoriev I.V."/>
            <person name="Martin F.M."/>
            <person name="Hacquard S."/>
        </authorList>
    </citation>
    <scope>NUCLEOTIDE SEQUENCE</scope>
    <source>
        <strain evidence="2">MPI-CAGE-AT-0147</strain>
    </source>
</reference>
<name>A0A9P9FTC8_9HYPO</name>
<comment type="caution">
    <text evidence="2">The sequence shown here is derived from an EMBL/GenBank/DDBJ whole genome shotgun (WGS) entry which is preliminary data.</text>
</comment>
<keyword evidence="1" id="KW-1133">Transmembrane helix</keyword>
<gene>
    <name evidence="2" type="ORF">EDB81DRAFT_773532</name>
</gene>
<keyword evidence="3" id="KW-1185">Reference proteome</keyword>